<gene>
    <name evidence="2" type="ORF">ACFSUF_13985</name>
</gene>
<feature type="transmembrane region" description="Helical" evidence="1">
    <location>
        <begin position="522"/>
        <end position="544"/>
    </location>
</feature>
<feature type="transmembrane region" description="Helical" evidence="1">
    <location>
        <begin position="500"/>
        <end position="516"/>
    </location>
</feature>
<keyword evidence="3" id="KW-1185">Reference proteome</keyword>
<name>A0ABW5PGQ8_9BACL</name>
<dbReference type="Proteomes" id="UP001597541">
    <property type="component" value="Unassembled WGS sequence"/>
</dbReference>
<evidence type="ECO:0000256" key="1">
    <source>
        <dbReference type="SAM" id="Phobius"/>
    </source>
</evidence>
<evidence type="ECO:0000313" key="3">
    <source>
        <dbReference type="Proteomes" id="UP001597541"/>
    </source>
</evidence>
<feature type="transmembrane region" description="Helical" evidence="1">
    <location>
        <begin position="428"/>
        <end position="448"/>
    </location>
</feature>
<protein>
    <recommendedName>
        <fullName evidence="4">Tail length tape measure protein</fullName>
    </recommendedName>
</protein>
<proteinExistence type="predicted"/>
<organism evidence="2 3">
    <name type="scientific">Paenibacillus gansuensis</name>
    <dbReference type="NCBI Taxonomy" id="306542"/>
    <lineage>
        <taxon>Bacteria</taxon>
        <taxon>Bacillati</taxon>
        <taxon>Bacillota</taxon>
        <taxon>Bacilli</taxon>
        <taxon>Bacillales</taxon>
        <taxon>Paenibacillaceae</taxon>
        <taxon>Paenibacillus</taxon>
    </lineage>
</organism>
<keyword evidence="1" id="KW-1133">Transmembrane helix</keyword>
<comment type="caution">
    <text evidence="2">The sequence shown here is derived from an EMBL/GenBank/DDBJ whole genome shotgun (WGS) entry which is preliminary data.</text>
</comment>
<accession>A0ABW5PGQ8</accession>
<feature type="transmembrane region" description="Helical" evidence="1">
    <location>
        <begin position="468"/>
        <end position="491"/>
    </location>
</feature>
<dbReference type="RefSeq" id="WP_377603528.1">
    <property type="nucleotide sequence ID" value="NZ_JBHUME010000008.1"/>
</dbReference>
<sequence length="771" mass="83512">MPTIQASMDLYDRFSSKLQAVNKVIQKTVELSSQLQKAMGNEVKLSINTGNAIKQAEKVKQKLEQAGDAAVRLPDVNKQAAAALRNTKANKLQLQVQFDSASAIRQASQLRADILNKLRNLVAQVELKVNAQLSGIMGHVSASMDRLVSAMDKLAHIFNRGNRTGDSGDGGGAISAFGGVGGIAAIVTSVLAAMGLQQLWQGTVGGAMEQQQTLDTFSARAGSEALGGAIFDKISKQALDLGQNVDAALSGSMSFMSNTMNPEKLEKLSKLSMRLAKLNKDEGVEGAAFAMKELLSGDYASIVERFNIGRGQIKGSQALEAGKKGDMDGFITGMDKLLNQQNMTEAAFMKMLDSPAAKWEKVIETFKFQLKQAGSDALTALEPLFDFIIKAFDEGRFAPFFKVLSAGLWVVSNLMYGAARAAMFFGDLFIEYWPIIAGVLGAIAYIYLPILIRQLYAMLVPIYQQVAAWAYLNWPILLVGAAIGGLVYWLLKMGVTAQEMVGVVTGAFYTLAAFIYNKVALLYNVFASFAEFLINVFIDPMYAIKKLFYDLSMTFLSHMYTMSKGAEDFAGNFMTVVNKAINMILGGVNFLINGLNNVPGFGNLKPAKLIDEKNIHAVSGNIKAMMNRLEAPTTDKKVLHIARMQEMDLKGSFDNGYRAGAGIVNKVSKALDGFKLPGGDATGKGDIPNVGKVGEVGKIKDKVDISSEDLKIMRDLAEMKAIQNFVTLQPTTHVTTGPIYKEVDVDEVIQKIVSDVEQGIAASASGHYTRR</sequence>
<dbReference type="EMBL" id="JBHUME010000008">
    <property type="protein sequence ID" value="MFD2613537.1"/>
    <property type="molecule type" value="Genomic_DNA"/>
</dbReference>
<keyword evidence="1" id="KW-0812">Transmembrane</keyword>
<keyword evidence="1" id="KW-0472">Membrane</keyword>
<reference evidence="3" key="1">
    <citation type="journal article" date="2019" name="Int. J. Syst. Evol. Microbiol.">
        <title>The Global Catalogue of Microorganisms (GCM) 10K type strain sequencing project: providing services to taxonomists for standard genome sequencing and annotation.</title>
        <authorList>
            <consortium name="The Broad Institute Genomics Platform"/>
            <consortium name="The Broad Institute Genome Sequencing Center for Infectious Disease"/>
            <person name="Wu L."/>
            <person name="Ma J."/>
        </authorList>
    </citation>
    <scope>NUCLEOTIDE SEQUENCE [LARGE SCALE GENOMIC DNA]</scope>
    <source>
        <strain evidence="3">KCTC 3950</strain>
    </source>
</reference>
<evidence type="ECO:0008006" key="4">
    <source>
        <dbReference type="Google" id="ProtNLM"/>
    </source>
</evidence>
<feature type="transmembrane region" description="Helical" evidence="1">
    <location>
        <begin position="397"/>
        <end position="416"/>
    </location>
</feature>
<evidence type="ECO:0000313" key="2">
    <source>
        <dbReference type="EMBL" id="MFD2613537.1"/>
    </source>
</evidence>